<evidence type="ECO:0000313" key="1">
    <source>
        <dbReference type="EMBL" id="PIS40906.1"/>
    </source>
</evidence>
<accession>A0A2H0YR51</accession>
<organism evidence="1 2">
    <name type="scientific">Candidatus Kerfeldbacteria bacterium CG08_land_8_20_14_0_20_43_14</name>
    <dbReference type="NCBI Taxonomy" id="2014246"/>
    <lineage>
        <taxon>Bacteria</taxon>
        <taxon>Candidatus Kerfeldiibacteriota</taxon>
    </lineage>
</organism>
<dbReference type="Proteomes" id="UP000236845">
    <property type="component" value="Unassembled WGS sequence"/>
</dbReference>
<name>A0A2H0YR51_9BACT</name>
<gene>
    <name evidence="1" type="ORF">COT26_00865</name>
</gene>
<reference evidence="2" key="1">
    <citation type="submission" date="2017-09" db="EMBL/GenBank/DDBJ databases">
        <title>Depth-based differentiation of microbial function through sediment-hosted aquifers and enrichment of novel symbionts in the deep terrestrial subsurface.</title>
        <authorList>
            <person name="Probst A.J."/>
            <person name="Ladd B."/>
            <person name="Jarett J.K."/>
            <person name="Geller-Mcgrath D.E."/>
            <person name="Sieber C.M.K."/>
            <person name="Emerson J.B."/>
            <person name="Anantharaman K."/>
            <person name="Thomas B.C."/>
            <person name="Malmstrom R."/>
            <person name="Stieglmeier M."/>
            <person name="Klingl A."/>
            <person name="Woyke T."/>
            <person name="Ryan C.M."/>
            <person name="Banfield J.F."/>
        </authorList>
    </citation>
    <scope>NUCLEOTIDE SEQUENCE [LARGE SCALE GENOMIC DNA]</scope>
</reference>
<proteinExistence type="predicted"/>
<comment type="caution">
    <text evidence="1">The sequence shown here is derived from an EMBL/GenBank/DDBJ whole genome shotgun (WGS) entry which is preliminary data.</text>
</comment>
<dbReference type="EMBL" id="PEXW01000017">
    <property type="protein sequence ID" value="PIS40906.1"/>
    <property type="molecule type" value="Genomic_DNA"/>
</dbReference>
<dbReference type="AlphaFoldDB" id="A0A2H0YR51"/>
<evidence type="ECO:0000313" key="2">
    <source>
        <dbReference type="Proteomes" id="UP000236845"/>
    </source>
</evidence>
<protein>
    <submittedName>
        <fullName evidence="1">Uncharacterized protein</fullName>
    </submittedName>
</protein>
<sequence length="184" mass="21511">MNEHINGQARLIISNGGTDFVAALRLWVQQNCQQKAQEIFNDPRLLAAQPFDWVEKNFPNSKDAIDIWREAVENQFYQIGHLIIDELKEIFKVSVGKTQELKISTGMRNKVFANYCPFCKEDRVVITRLMPCEFDLQRTKLKNLFNFLKFSAPDCQHGIPIRDSVWQIIQNQSYVNQHFPHGER</sequence>